<dbReference type="Gene3D" id="1.20.1250.20">
    <property type="entry name" value="MFS general substrate transporter like domains"/>
    <property type="match status" value="1"/>
</dbReference>
<feature type="transmembrane region" description="Helical" evidence="7">
    <location>
        <begin position="306"/>
        <end position="325"/>
    </location>
</feature>
<feature type="transmembrane region" description="Helical" evidence="7">
    <location>
        <begin position="390"/>
        <end position="409"/>
    </location>
</feature>
<comment type="caution">
    <text evidence="8">The sequence shown here is derived from an EMBL/GenBank/DDBJ whole genome shotgun (WGS) entry which is preliminary data.</text>
</comment>
<dbReference type="InterPro" id="IPR010290">
    <property type="entry name" value="TM_effector"/>
</dbReference>
<evidence type="ECO:0000256" key="6">
    <source>
        <dbReference type="ARBA" id="ARBA00023136"/>
    </source>
</evidence>
<evidence type="ECO:0000256" key="1">
    <source>
        <dbReference type="ARBA" id="ARBA00004651"/>
    </source>
</evidence>
<gene>
    <name evidence="8" type="ORF">N5A92_17060</name>
</gene>
<dbReference type="InterPro" id="IPR036259">
    <property type="entry name" value="MFS_trans_sf"/>
</dbReference>
<feature type="transmembrane region" description="Helical" evidence="7">
    <location>
        <begin position="188"/>
        <end position="207"/>
    </location>
</feature>
<dbReference type="PANTHER" id="PTHR23513">
    <property type="entry name" value="INTEGRAL MEMBRANE EFFLUX PROTEIN-RELATED"/>
    <property type="match status" value="1"/>
</dbReference>
<keyword evidence="6 7" id="KW-0472">Membrane</keyword>
<evidence type="ECO:0000256" key="3">
    <source>
        <dbReference type="ARBA" id="ARBA00022475"/>
    </source>
</evidence>
<evidence type="ECO:0000256" key="5">
    <source>
        <dbReference type="ARBA" id="ARBA00022989"/>
    </source>
</evidence>
<feature type="transmembrane region" description="Helical" evidence="7">
    <location>
        <begin position="30"/>
        <end position="56"/>
    </location>
</feature>
<keyword evidence="2" id="KW-0813">Transport</keyword>
<dbReference type="Pfam" id="PF05977">
    <property type="entry name" value="MFS_3"/>
    <property type="match status" value="1"/>
</dbReference>
<organism evidence="8 9">
    <name type="scientific">Chelativorans salis</name>
    <dbReference type="NCBI Taxonomy" id="2978478"/>
    <lineage>
        <taxon>Bacteria</taxon>
        <taxon>Pseudomonadati</taxon>
        <taxon>Pseudomonadota</taxon>
        <taxon>Alphaproteobacteria</taxon>
        <taxon>Hyphomicrobiales</taxon>
        <taxon>Phyllobacteriaceae</taxon>
        <taxon>Chelativorans</taxon>
    </lineage>
</organism>
<keyword evidence="5 7" id="KW-1133">Transmembrane helix</keyword>
<evidence type="ECO:0000256" key="2">
    <source>
        <dbReference type="ARBA" id="ARBA00022448"/>
    </source>
</evidence>
<dbReference type="Proteomes" id="UP001320831">
    <property type="component" value="Unassembled WGS sequence"/>
</dbReference>
<accession>A0ABT2LU74</accession>
<feature type="transmembrane region" description="Helical" evidence="7">
    <location>
        <begin position="228"/>
        <end position="247"/>
    </location>
</feature>
<protein>
    <submittedName>
        <fullName evidence="8">MFS transporter</fullName>
    </submittedName>
</protein>
<dbReference type="EMBL" id="JAOCZP010000005">
    <property type="protein sequence ID" value="MCT7376744.1"/>
    <property type="molecule type" value="Genomic_DNA"/>
</dbReference>
<keyword evidence="9" id="KW-1185">Reference proteome</keyword>
<feature type="transmembrane region" description="Helical" evidence="7">
    <location>
        <begin position="98"/>
        <end position="115"/>
    </location>
</feature>
<proteinExistence type="predicted"/>
<comment type="subcellular location">
    <subcellularLocation>
        <location evidence="1">Cell membrane</location>
        <topology evidence="1">Multi-pass membrane protein</topology>
    </subcellularLocation>
</comment>
<feature type="transmembrane region" description="Helical" evidence="7">
    <location>
        <begin position="62"/>
        <end position="86"/>
    </location>
</feature>
<keyword evidence="4 7" id="KW-0812">Transmembrane</keyword>
<dbReference type="SUPFAM" id="SSF103473">
    <property type="entry name" value="MFS general substrate transporter"/>
    <property type="match status" value="1"/>
</dbReference>
<evidence type="ECO:0000313" key="8">
    <source>
        <dbReference type="EMBL" id="MCT7376744.1"/>
    </source>
</evidence>
<name>A0ABT2LU74_9HYPH</name>
<dbReference type="RefSeq" id="WP_260904910.1">
    <property type="nucleotide sequence ID" value="NZ_JAOCZP010000005.1"/>
</dbReference>
<evidence type="ECO:0000256" key="4">
    <source>
        <dbReference type="ARBA" id="ARBA00022692"/>
    </source>
</evidence>
<keyword evidence="3" id="KW-1003">Cell membrane</keyword>
<evidence type="ECO:0000256" key="7">
    <source>
        <dbReference type="SAM" id="Phobius"/>
    </source>
</evidence>
<sequence length="423" mass="44457">MASERLDHHPGLLHRLRKVGHLRLLTQRRFGLYTLGNGISLTGSWMQRIALIWLVWEMTGSGFWLGMLATADMLPILVVGPLAGAVADRKDRLKLTRLCQYVLAGIAALLGILLFFDLLNLPVLMALAAANGSMIALSQPARMALVQSLVSREDVGSAVALSSVNINLARLTGPAIAGIMIVHFDVELIFLANALLTICFVALLGLIQIDPLPVRQPEGSVFTQIRSGVIFAFGDRGIRLLLLLLFLGGAGVRSVQELFPAFAENNFASAATGLAFLTSSMAVGAIAAGLTFGVDTSLNRLVRKVATSWALGAAALAALVASGSAMLDTALALIIGFFVTRSVIGTQTFVQLRAPDSMRGRTLSVHGLISRGSPALGALGTGWAFDHVGLTLPVLFATGLVLLAVIAGIPAMRALGNLEPGDG</sequence>
<dbReference type="CDD" id="cd06173">
    <property type="entry name" value="MFS_MefA_like"/>
    <property type="match status" value="1"/>
</dbReference>
<reference evidence="8 9" key="1">
    <citation type="submission" date="2022-09" db="EMBL/GenBank/DDBJ databases">
        <title>Chelativorans salina sp. nov., a novel slightly halophilic bacterium isolated from a saline lake sediment enrichment.</title>
        <authorList>
            <person name="Gao L."/>
            <person name="Fang B.-Z."/>
            <person name="Li W.-J."/>
        </authorList>
    </citation>
    <scope>NUCLEOTIDE SEQUENCE [LARGE SCALE GENOMIC DNA]</scope>
    <source>
        <strain evidence="8 9">EGI FJ00035</strain>
    </source>
</reference>
<feature type="transmembrane region" description="Helical" evidence="7">
    <location>
        <begin position="267"/>
        <end position="294"/>
    </location>
</feature>
<evidence type="ECO:0000313" key="9">
    <source>
        <dbReference type="Proteomes" id="UP001320831"/>
    </source>
</evidence>
<dbReference type="PANTHER" id="PTHR23513:SF11">
    <property type="entry name" value="STAPHYLOFERRIN A TRANSPORTER"/>
    <property type="match status" value="1"/>
</dbReference>